<dbReference type="PANTHER" id="PTHR36115">
    <property type="entry name" value="PROLINE-RICH ANTIGEN HOMOLOG-RELATED"/>
    <property type="match status" value="1"/>
</dbReference>
<keyword evidence="2" id="KW-1003">Cell membrane</keyword>
<evidence type="ECO:0000256" key="2">
    <source>
        <dbReference type="ARBA" id="ARBA00022475"/>
    </source>
</evidence>
<evidence type="ECO:0000313" key="9">
    <source>
        <dbReference type="Proteomes" id="UP000519004"/>
    </source>
</evidence>
<evidence type="ECO:0000256" key="5">
    <source>
        <dbReference type="ARBA" id="ARBA00023136"/>
    </source>
</evidence>
<keyword evidence="3 6" id="KW-0812">Transmembrane</keyword>
<evidence type="ECO:0000256" key="6">
    <source>
        <dbReference type="SAM" id="Phobius"/>
    </source>
</evidence>
<gene>
    <name evidence="8" type="ORF">HNQ58_000370</name>
</gene>
<evidence type="ECO:0000259" key="7">
    <source>
        <dbReference type="Pfam" id="PF06271"/>
    </source>
</evidence>
<dbReference type="InterPro" id="IPR051791">
    <property type="entry name" value="Pra-immunoreactive"/>
</dbReference>
<dbReference type="InterPro" id="IPR010432">
    <property type="entry name" value="RDD"/>
</dbReference>
<keyword evidence="9" id="KW-1185">Reference proteome</keyword>
<name>A0A7W7XXS1_9GAMM</name>
<accession>A0A7W7XXS1</accession>
<protein>
    <submittedName>
        <fullName evidence="8">Putative RDD family membrane protein YckC</fullName>
    </submittedName>
</protein>
<feature type="transmembrane region" description="Helical" evidence="6">
    <location>
        <begin position="21"/>
        <end position="42"/>
    </location>
</feature>
<dbReference type="AlphaFoldDB" id="A0A7W7XXS1"/>
<evidence type="ECO:0000256" key="3">
    <source>
        <dbReference type="ARBA" id="ARBA00022692"/>
    </source>
</evidence>
<comment type="caution">
    <text evidence="8">The sequence shown here is derived from an EMBL/GenBank/DDBJ whole genome shotgun (WGS) entry which is preliminary data.</text>
</comment>
<evidence type="ECO:0000256" key="4">
    <source>
        <dbReference type="ARBA" id="ARBA00022989"/>
    </source>
</evidence>
<dbReference type="Pfam" id="PF06271">
    <property type="entry name" value="RDD"/>
    <property type="match status" value="1"/>
</dbReference>
<keyword evidence="4 6" id="KW-1133">Transmembrane helix</keyword>
<comment type="subcellular location">
    <subcellularLocation>
        <location evidence="1">Cell membrane</location>
        <topology evidence="1">Multi-pass membrane protein</topology>
    </subcellularLocation>
</comment>
<dbReference type="EMBL" id="JACHHX010000002">
    <property type="protein sequence ID" value="MBB5014496.1"/>
    <property type="molecule type" value="Genomic_DNA"/>
</dbReference>
<organism evidence="8 9">
    <name type="scientific">Rehaibacterium terrae</name>
    <dbReference type="NCBI Taxonomy" id="1341696"/>
    <lineage>
        <taxon>Bacteria</taxon>
        <taxon>Pseudomonadati</taxon>
        <taxon>Pseudomonadota</taxon>
        <taxon>Gammaproteobacteria</taxon>
        <taxon>Lysobacterales</taxon>
        <taxon>Lysobacteraceae</taxon>
        <taxon>Rehaibacterium</taxon>
    </lineage>
</organism>
<proteinExistence type="predicted"/>
<reference evidence="8 9" key="1">
    <citation type="submission" date="2020-08" db="EMBL/GenBank/DDBJ databases">
        <title>Genomic Encyclopedia of Type Strains, Phase IV (KMG-IV): sequencing the most valuable type-strain genomes for metagenomic binning, comparative biology and taxonomic classification.</title>
        <authorList>
            <person name="Goeker M."/>
        </authorList>
    </citation>
    <scope>NUCLEOTIDE SEQUENCE [LARGE SCALE GENOMIC DNA]</scope>
    <source>
        <strain evidence="8 9">DSM 25897</strain>
    </source>
</reference>
<evidence type="ECO:0000313" key="8">
    <source>
        <dbReference type="EMBL" id="MBB5014496.1"/>
    </source>
</evidence>
<sequence>MASTPDTAARPAHLGWRLLALLYDALPVLALWLLTSAVVYALRGGVPVTPGSPGAWLELALLWAVTGAYAVLSWRRGGQTLGMRPWRLKVVAADGRPAGVAMLWRRYAVASLSLGLALLWSLIDDERRGLHDLAADTVLVRLPKPARG</sequence>
<feature type="domain" description="RDD" evidence="7">
    <location>
        <begin position="12"/>
        <end position="135"/>
    </location>
</feature>
<keyword evidence="5 6" id="KW-0472">Membrane</keyword>
<dbReference type="GO" id="GO:0005886">
    <property type="term" value="C:plasma membrane"/>
    <property type="evidence" value="ECO:0007669"/>
    <property type="project" value="UniProtKB-SubCell"/>
</dbReference>
<feature type="transmembrane region" description="Helical" evidence="6">
    <location>
        <begin position="54"/>
        <end position="74"/>
    </location>
</feature>
<dbReference type="RefSeq" id="WP_183947077.1">
    <property type="nucleotide sequence ID" value="NZ_JACHHX010000002.1"/>
</dbReference>
<dbReference type="PANTHER" id="PTHR36115:SF10">
    <property type="entry name" value="RDD DOMAIN-CONTAINING PROTEIN"/>
    <property type="match status" value="1"/>
</dbReference>
<evidence type="ECO:0000256" key="1">
    <source>
        <dbReference type="ARBA" id="ARBA00004651"/>
    </source>
</evidence>
<dbReference type="Proteomes" id="UP000519004">
    <property type="component" value="Unassembled WGS sequence"/>
</dbReference>